<comment type="caution">
    <text evidence="1">The sequence shown here is derived from an EMBL/GenBank/DDBJ whole genome shotgun (WGS) entry which is preliminary data.</text>
</comment>
<organism evidence="1 2">
    <name type="scientific">Belliella marina</name>
    <dbReference type="NCBI Taxonomy" id="1644146"/>
    <lineage>
        <taxon>Bacteria</taxon>
        <taxon>Pseudomonadati</taxon>
        <taxon>Bacteroidota</taxon>
        <taxon>Cytophagia</taxon>
        <taxon>Cytophagales</taxon>
        <taxon>Cyclobacteriaceae</taxon>
        <taxon>Belliella</taxon>
    </lineage>
</organism>
<accession>A0ABW4VMQ8</accession>
<dbReference type="Proteomes" id="UP001597361">
    <property type="component" value="Unassembled WGS sequence"/>
</dbReference>
<protein>
    <submittedName>
        <fullName evidence="1">TIGR04282 family arsenosugar biosynthesis glycosyltransferase</fullName>
    </submittedName>
</protein>
<dbReference type="SUPFAM" id="SSF53448">
    <property type="entry name" value="Nucleotide-diphospho-sugar transferases"/>
    <property type="match status" value="1"/>
</dbReference>
<evidence type="ECO:0000313" key="1">
    <source>
        <dbReference type="EMBL" id="MFD2036033.1"/>
    </source>
</evidence>
<evidence type="ECO:0000313" key="2">
    <source>
        <dbReference type="Proteomes" id="UP001597361"/>
    </source>
</evidence>
<dbReference type="Pfam" id="PF09837">
    <property type="entry name" value="DUF2064"/>
    <property type="match status" value="1"/>
</dbReference>
<proteinExistence type="predicted"/>
<dbReference type="NCBIfam" id="TIGR04282">
    <property type="entry name" value="glyco_like_cofC"/>
    <property type="match status" value="1"/>
</dbReference>
<dbReference type="Gene3D" id="3.90.550.10">
    <property type="entry name" value="Spore Coat Polysaccharide Biosynthesis Protein SpsA, Chain A"/>
    <property type="match status" value="1"/>
</dbReference>
<name>A0ABW4VMQ8_9BACT</name>
<keyword evidence="2" id="KW-1185">Reference proteome</keyword>
<dbReference type="PANTHER" id="PTHR36529">
    <property type="entry name" value="SLL1095 PROTEIN"/>
    <property type="match status" value="1"/>
</dbReference>
<sequence>MFQKNPVLGKVKTRLAATVGEKEALDIYLQLLQHTYKIINELTDVETFIYFSDTLETEMDQMFVEDIHLRLQEGIDLGSRMKNAFDEVLNEGFDKALIIGTDCPEISPKIINMAFEALETTDVVFGPALDGGYYLLGIKQVISNLFENMAWSHHKVLSDSIKRLNLENQTFTLLEMLSDIDTEEDWKRFKNTISQTI</sequence>
<gene>
    <name evidence="1" type="ORF">ACFSKL_14605</name>
</gene>
<dbReference type="EMBL" id="JBHUHR010000039">
    <property type="protein sequence ID" value="MFD2036033.1"/>
    <property type="molecule type" value="Genomic_DNA"/>
</dbReference>
<dbReference type="RefSeq" id="WP_376887059.1">
    <property type="nucleotide sequence ID" value="NZ_JBHUHR010000039.1"/>
</dbReference>
<dbReference type="InterPro" id="IPR018641">
    <property type="entry name" value="Trfase_1_rSAM/seldom-assoc"/>
</dbReference>
<dbReference type="InterPro" id="IPR029044">
    <property type="entry name" value="Nucleotide-diphossugar_trans"/>
</dbReference>
<dbReference type="PANTHER" id="PTHR36529:SF1">
    <property type="entry name" value="GLYCOSYLTRANSFERASE"/>
    <property type="match status" value="1"/>
</dbReference>
<reference evidence="2" key="1">
    <citation type="journal article" date="2019" name="Int. J. Syst. Evol. Microbiol.">
        <title>The Global Catalogue of Microorganisms (GCM) 10K type strain sequencing project: providing services to taxonomists for standard genome sequencing and annotation.</title>
        <authorList>
            <consortium name="The Broad Institute Genomics Platform"/>
            <consortium name="The Broad Institute Genome Sequencing Center for Infectious Disease"/>
            <person name="Wu L."/>
            <person name="Ma J."/>
        </authorList>
    </citation>
    <scope>NUCLEOTIDE SEQUENCE [LARGE SCALE GENOMIC DNA]</scope>
    <source>
        <strain evidence="2">CGMCC 1.15180</strain>
    </source>
</reference>